<dbReference type="GeneID" id="98127124"/>
<evidence type="ECO:0000313" key="3">
    <source>
        <dbReference type="EMBL" id="KAL2266484.1"/>
    </source>
</evidence>
<evidence type="ECO:0000256" key="1">
    <source>
        <dbReference type="SAM" id="MobiDB-lite"/>
    </source>
</evidence>
<feature type="transmembrane region" description="Helical" evidence="2">
    <location>
        <begin position="17"/>
        <end position="38"/>
    </location>
</feature>
<dbReference type="PANTHER" id="PTHR37451:SF3">
    <property type="entry name" value="MARVEL DOMAIN-CONTAINING PROTEIN"/>
    <property type="match status" value="1"/>
</dbReference>
<evidence type="ECO:0000256" key="2">
    <source>
        <dbReference type="SAM" id="Phobius"/>
    </source>
</evidence>
<feature type="compositionally biased region" description="Polar residues" evidence="1">
    <location>
        <begin position="231"/>
        <end position="260"/>
    </location>
</feature>
<organism evidence="3 4">
    <name type="scientific">Remersonia thermophila</name>
    <dbReference type="NCBI Taxonomy" id="72144"/>
    <lineage>
        <taxon>Eukaryota</taxon>
        <taxon>Fungi</taxon>
        <taxon>Dikarya</taxon>
        <taxon>Ascomycota</taxon>
        <taxon>Pezizomycotina</taxon>
        <taxon>Sordariomycetes</taxon>
        <taxon>Sordariomycetidae</taxon>
        <taxon>Sordariales</taxon>
        <taxon>Sordariales incertae sedis</taxon>
        <taxon>Remersonia</taxon>
    </lineage>
</organism>
<keyword evidence="2" id="KW-0812">Transmembrane</keyword>
<dbReference type="RefSeq" id="XP_070865211.1">
    <property type="nucleotide sequence ID" value="XM_071012480.1"/>
</dbReference>
<evidence type="ECO:0008006" key="5">
    <source>
        <dbReference type="Google" id="ProtNLM"/>
    </source>
</evidence>
<gene>
    <name evidence="3" type="ORF">VTJ83DRAFT_5836</name>
</gene>
<dbReference type="Proteomes" id="UP001600064">
    <property type="component" value="Unassembled WGS sequence"/>
</dbReference>
<keyword evidence="2" id="KW-0472">Membrane</keyword>
<dbReference type="EMBL" id="JAZGUE010000005">
    <property type="protein sequence ID" value="KAL2266484.1"/>
    <property type="molecule type" value="Genomic_DNA"/>
</dbReference>
<feature type="transmembrane region" description="Helical" evidence="2">
    <location>
        <begin position="120"/>
        <end position="143"/>
    </location>
</feature>
<reference evidence="3 4" key="1">
    <citation type="journal article" date="2024" name="Commun. Biol.">
        <title>Comparative genomic analysis of thermophilic fungi reveals convergent evolutionary adaptations and gene losses.</title>
        <authorList>
            <person name="Steindorff A.S."/>
            <person name="Aguilar-Pontes M.V."/>
            <person name="Robinson A.J."/>
            <person name="Andreopoulos B."/>
            <person name="LaButti K."/>
            <person name="Kuo A."/>
            <person name="Mondo S."/>
            <person name="Riley R."/>
            <person name="Otillar R."/>
            <person name="Haridas S."/>
            <person name="Lipzen A."/>
            <person name="Grimwood J."/>
            <person name="Schmutz J."/>
            <person name="Clum A."/>
            <person name="Reid I.D."/>
            <person name="Moisan M.C."/>
            <person name="Butler G."/>
            <person name="Nguyen T.T.M."/>
            <person name="Dewar K."/>
            <person name="Conant G."/>
            <person name="Drula E."/>
            <person name="Henrissat B."/>
            <person name="Hansel C."/>
            <person name="Singer S."/>
            <person name="Hutchinson M.I."/>
            <person name="de Vries R.P."/>
            <person name="Natvig D.O."/>
            <person name="Powell A.J."/>
            <person name="Tsang A."/>
            <person name="Grigoriev I.V."/>
        </authorList>
    </citation>
    <scope>NUCLEOTIDE SEQUENCE [LARGE SCALE GENOMIC DNA]</scope>
    <source>
        <strain evidence="3 4">ATCC 22073</strain>
    </source>
</reference>
<keyword evidence="2" id="KW-1133">Transmembrane helix</keyword>
<proteinExistence type="predicted"/>
<evidence type="ECO:0000313" key="4">
    <source>
        <dbReference type="Proteomes" id="UP001600064"/>
    </source>
</evidence>
<keyword evidence="4" id="KW-1185">Reference proteome</keyword>
<dbReference type="PANTHER" id="PTHR37451">
    <property type="entry name" value="MARVEL DOMAIN"/>
    <property type="match status" value="1"/>
</dbReference>
<name>A0ABR4D7Z1_9PEZI</name>
<comment type="caution">
    <text evidence="3">The sequence shown here is derived from an EMBL/GenBank/DDBJ whole genome shotgun (WGS) entry which is preliminary data.</text>
</comment>
<protein>
    <recommendedName>
        <fullName evidence="5">MARVEL domain-containing protein</fullName>
    </recommendedName>
</protein>
<sequence>MWEDFELDADSIPTIKLVLHSLQILCAFIGWCLEIAVFRNKEAKIVGNNGWTFAVFFLTIPAWIYLIGTPRYERARKLAEPRVMVTVDAIFIIIWLSAFATQAAYNTANLCGTACGASKAVVAMAVFVCLLFCASTFVSIWTLKRYQWDGRLPGYDREPTTTHNADPDKAAFSLAPHDEEAYAPVNMHDEDDRHDAATEYGGARSDYSDPYRTGGGAAATTNYAANASTVSSYHDNPFRSQEQNPFDNTDTAYHSGTVSSAVGGRYTHSPSPQPFDDARFPAANYDRIGPA</sequence>
<feature type="region of interest" description="Disordered" evidence="1">
    <location>
        <begin position="231"/>
        <end position="291"/>
    </location>
</feature>
<accession>A0ABR4D7Z1</accession>
<feature type="transmembrane region" description="Helical" evidence="2">
    <location>
        <begin position="50"/>
        <end position="68"/>
    </location>
</feature>